<dbReference type="Gene3D" id="1.10.150.250">
    <property type="entry name" value="Flavinator of succinate dehydrogenase"/>
    <property type="match status" value="1"/>
</dbReference>
<dbReference type="PANTHER" id="PTHR39585:SF1">
    <property type="entry name" value="FAD ASSEMBLY FACTOR SDHE"/>
    <property type="match status" value="1"/>
</dbReference>
<dbReference type="GO" id="GO:0005737">
    <property type="term" value="C:cytoplasm"/>
    <property type="evidence" value="ECO:0007669"/>
    <property type="project" value="UniProtKB-SubCell"/>
</dbReference>
<dbReference type="SUPFAM" id="SSF109910">
    <property type="entry name" value="YgfY-like"/>
    <property type="match status" value="1"/>
</dbReference>
<reference evidence="4" key="1">
    <citation type="submission" date="2018-06" db="EMBL/GenBank/DDBJ databases">
        <authorList>
            <person name="Zhirakovskaya E."/>
        </authorList>
    </citation>
    <scope>NUCLEOTIDE SEQUENCE</scope>
</reference>
<evidence type="ECO:0000256" key="3">
    <source>
        <dbReference type="ARBA" id="ARBA00023186"/>
    </source>
</evidence>
<protein>
    <submittedName>
        <fullName evidence="4">Succinate dehydrogenase flavin-adding protein, antitoxin of CptAB toxin-antitoxin</fullName>
    </submittedName>
</protein>
<dbReference type="GO" id="GO:0006105">
    <property type="term" value="P:succinate metabolic process"/>
    <property type="evidence" value="ECO:0007669"/>
    <property type="project" value="TreeGrafter"/>
</dbReference>
<dbReference type="EMBL" id="UOFZ01000175">
    <property type="protein sequence ID" value="VAX14446.1"/>
    <property type="molecule type" value="Genomic_DNA"/>
</dbReference>
<dbReference type="PANTHER" id="PTHR39585">
    <property type="entry name" value="FAD ASSEMBLY FACTOR SDHE"/>
    <property type="match status" value="1"/>
</dbReference>
<dbReference type="Pfam" id="PF03937">
    <property type="entry name" value="Sdh5"/>
    <property type="match status" value="1"/>
</dbReference>
<gene>
    <name evidence="4" type="ORF">MNBD_GAMMA24-2285</name>
</gene>
<accession>A0A3B1B829</accession>
<sequence>MNTPATFKPAATQLTLEQELARLRWQCRRGMLELDAMLGSFLDKCFVQLSDKEKRAFYTLLNYPDQFLLEYLMGRSLPLDKDVAHVAQKIQAAAGP</sequence>
<evidence type="ECO:0000256" key="1">
    <source>
        <dbReference type="ARBA" id="ARBA00004496"/>
    </source>
</evidence>
<proteinExistence type="predicted"/>
<organism evidence="4">
    <name type="scientific">hydrothermal vent metagenome</name>
    <dbReference type="NCBI Taxonomy" id="652676"/>
    <lineage>
        <taxon>unclassified sequences</taxon>
        <taxon>metagenomes</taxon>
        <taxon>ecological metagenomes</taxon>
    </lineage>
</organism>
<evidence type="ECO:0000313" key="4">
    <source>
        <dbReference type="EMBL" id="VAX14446.1"/>
    </source>
</evidence>
<keyword evidence="2" id="KW-0963">Cytoplasm</keyword>
<evidence type="ECO:0000256" key="2">
    <source>
        <dbReference type="ARBA" id="ARBA00022490"/>
    </source>
</evidence>
<keyword evidence="3" id="KW-0143">Chaperone</keyword>
<dbReference type="InterPro" id="IPR005631">
    <property type="entry name" value="SDH"/>
</dbReference>
<name>A0A3B1B829_9ZZZZ</name>
<comment type="subcellular location">
    <subcellularLocation>
        <location evidence="1">Cytoplasm</location>
    </subcellularLocation>
</comment>
<dbReference type="InterPro" id="IPR036714">
    <property type="entry name" value="SDH_sf"/>
</dbReference>
<dbReference type="AlphaFoldDB" id="A0A3B1B829"/>
<dbReference type="InterPro" id="IPR050531">
    <property type="entry name" value="SdhE_FAD_assembly_factor"/>
</dbReference>